<dbReference type="EMBL" id="CP108090">
    <property type="protein sequence ID" value="WUQ16002.1"/>
    <property type="molecule type" value="Genomic_DNA"/>
</dbReference>
<dbReference type="InterPro" id="IPR000073">
    <property type="entry name" value="AB_hydrolase_1"/>
</dbReference>
<organism evidence="3 4">
    <name type="scientific">Streptomyces virginiae</name>
    <name type="common">Streptomyces cinnamonensis</name>
    <dbReference type="NCBI Taxonomy" id="1961"/>
    <lineage>
        <taxon>Bacteria</taxon>
        <taxon>Bacillati</taxon>
        <taxon>Actinomycetota</taxon>
        <taxon>Actinomycetes</taxon>
        <taxon>Kitasatosporales</taxon>
        <taxon>Streptomycetaceae</taxon>
        <taxon>Streptomyces</taxon>
    </lineage>
</organism>
<dbReference type="Proteomes" id="UP001432039">
    <property type="component" value="Chromosome"/>
</dbReference>
<dbReference type="InterPro" id="IPR029058">
    <property type="entry name" value="AB_hydrolase_fold"/>
</dbReference>
<keyword evidence="3" id="KW-0378">Hydrolase</keyword>
<evidence type="ECO:0000259" key="2">
    <source>
        <dbReference type="Pfam" id="PF12697"/>
    </source>
</evidence>
<gene>
    <name evidence="3" type="ORF">OG517_33850</name>
</gene>
<keyword evidence="4" id="KW-1185">Reference proteome</keyword>
<reference evidence="3" key="1">
    <citation type="submission" date="2022-10" db="EMBL/GenBank/DDBJ databases">
        <title>The complete genomes of actinobacterial strains from the NBC collection.</title>
        <authorList>
            <person name="Joergensen T.S."/>
            <person name="Alvarez Arevalo M."/>
            <person name="Sterndorff E.B."/>
            <person name="Faurdal D."/>
            <person name="Vuksanovic O."/>
            <person name="Mourched A.-S."/>
            <person name="Charusanti P."/>
            <person name="Shaw S."/>
            <person name="Blin K."/>
            <person name="Weber T."/>
        </authorList>
    </citation>
    <scope>NUCLEOTIDE SEQUENCE</scope>
    <source>
        <strain evidence="3">NBC_00248</strain>
    </source>
</reference>
<evidence type="ECO:0000313" key="4">
    <source>
        <dbReference type="Proteomes" id="UP001432039"/>
    </source>
</evidence>
<dbReference type="PANTHER" id="PTHR43798">
    <property type="entry name" value="MONOACYLGLYCEROL LIPASE"/>
    <property type="match status" value="1"/>
</dbReference>
<feature type="domain" description="AB hydrolase-1" evidence="2">
    <location>
        <begin position="65"/>
        <end position="298"/>
    </location>
</feature>
<protein>
    <submittedName>
        <fullName evidence="3">Alpha/beta hydrolase</fullName>
    </submittedName>
</protein>
<dbReference type="GO" id="GO:0016787">
    <property type="term" value="F:hydrolase activity"/>
    <property type="evidence" value="ECO:0007669"/>
    <property type="project" value="UniProtKB-KW"/>
</dbReference>
<accession>A0ABZ1TM35</accession>
<name>A0ABZ1TM35_STRVG</name>
<dbReference type="SUPFAM" id="SSF53474">
    <property type="entry name" value="alpha/beta-Hydrolases"/>
    <property type="match status" value="1"/>
</dbReference>
<keyword evidence="1" id="KW-0732">Signal</keyword>
<evidence type="ECO:0000256" key="1">
    <source>
        <dbReference type="SAM" id="SignalP"/>
    </source>
</evidence>
<feature type="chain" id="PRO_5046763561" evidence="1">
    <location>
        <begin position="35"/>
        <end position="312"/>
    </location>
</feature>
<feature type="signal peptide" evidence="1">
    <location>
        <begin position="1"/>
        <end position="34"/>
    </location>
</feature>
<evidence type="ECO:0000313" key="3">
    <source>
        <dbReference type="EMBL" id="WUQ16002.1"/>
    </source>
</evidence>
<sequence>MFGSRPVRARHVSAAVVTLTVSLALCAGAVPVAAADDGADPARPVDIGGGRRVLLDCRGSGSPTVVLVSGAGGASDEWTHIVDAARPEAEPKPDPSAVLTEVARFTRVCAYDRPGTTRLDGTPNRSTPVTRPTTAAAGVEDLRATLAAAGEHPPYVLVGASWGAMIASLYARTEPARTAGLVTVDGASPFLKDTLTPAQWATWMDKIRAADSGKGLEAPDYPAAVRELRAAPAPPRGLPAVVLTSDRPWDLAVGGGSTWPAWLAAQRSLAEELRARHVTDTDSGHGIAVERPRLVARAIRDVVEQARAGQER</sequence>
<dbReference type="PANTHER" id="PTHR43798:SF33">
    <property type="entry name" value="HYDROLASE, PUTATIVE (AFU_ORTHOLOGUE AFUA_2G14860)-RELATED"/>
    <property type="match status" value="1"/>
</dbReference>
<proteinExistence type="predicted"/>
<dbReference type="Gene3D" id="3.40.50.1820">
    <property type="entry name" value="alpha/beta hydrolase"/>
    <property type="match status" value="1"/>
</dbReference>
<dbReference type="InterPro" id="IPR050266">
    <property type="entry name" value="AB_hydrolase_sf"/>
</dbReference>
<dbReference type="RefSeq" id="WP_328964349.1">
    <property type="nucleotide sequence ID" value="NZ_CP108090.1"/>
</dbReference>
<dbReference type="Pfam" id="PF12697">
    <property type="entry name" value="Abhydrolase_6"/>
    <property type="match status" value="1"/>
</dbReference>